<dbReference type="Proteomes" id="UP000739538">
    <property type="component" value="Unassembled WGS sequence"/>
</dbReference>
<evidence type="ECO:0000256" key="5">
    <source>
        <dbReference type="ARBA" id="ARBA00023163"/>
    </source>
</evidence>
<dbReference type="InterPro" id="IPR016032">
    <property type="entry name" value="Sig_transdc_resp-reg_C-effctor"/>
</dbReference>
<keyword evidence="2" id="KW-0902">Two-component regulatory system</keyword>
<reference evidence="10" key="2">
    <citation type="journal article" date="2021" name="Microbiome">
        <title>Successional dynamics and alternative stable states in a saline activated sludge microbial community over 9 years.</title>
        <authorList>
            <person name="Wang Y."/>
            <person name="Ye J."/>
            <person name="Ju F."/>
            <person name="Liu L."/>
            <person name="Boyd J.A."/>
            <person name="Deng Y."/>
            <person name="Parks D.H."/>
            <person name="Jiang X."/>
            <person name="Yin X."/>
            <person name="Woodcroft B.J."/>
            <person name="Tyson G.W."/>
            <person name="Hugenholtz P."/>
            <person name="Polz M.F."/>
            <person name="Zhang T."/>
        </authorList>
    </citation>
    <scope>NUCLEOTIDE SEQUENCE</scope>
    <source>
        <strain evidence="10">HKST-UBA02</strain>
    </source>
</reference>
<dbReference type="CDD" id="cd00383">
    <property type="entry name" value="trans_reg_C"/>
    <property type="match status" value="1"/>
</dbReference>
<feature type="domain" description="OmpR/PhoB-type" evidence="9">
    <location>
        <begin position="144"/>
        <end position="244"/>
    </location>
</feature>
<evidence type="ECO:0000313" key="10">
    <source>
        <dbReference type="EMBL" id="MCA9755364.1"/>
    </source>
</evidence>
<organism evidence="10 11">
    <name type="scientific">Eiseniibacteriota bacterium</name>
    <dbReference type="NCBI Taxonomy" id="2212470"/>
    <lineage>
        <taxon>Bacteria</taxon>
        <taxon>Candidatus Eiseniibacteriota</taxon>
    </lineage>
</organism>
<dbReference type="GO" id="GO:0006355">
    <property type="term" value="P:regulation of DNA-templated transcription"/>
    <property type="evidence" value="ECO:0007669"/>
    <property type="project" value="InterPro"/>
</dbReference>
<dbReference type="SUPFAM" id="SSF46894">
    <property type="entry name" value="C-terminal effector domain of the bipartite response regulators"/>
    <property type="match status" value="1"/>
</dbReference>
<sequence>MSDPNTERSGAPARGGRILVVEDERHLAEGICENLVAEGYRAESTGEGEVALQWILANEYDLVLLDVMLLGMDGYTVCEEVRKAGKQTPILFLTAKGSVDDRIRGLGAGGDDYLTKPFHLRELLARVQTILRRWDWYGQEAGGATLVRFGENEIDLRAFRGTAWDGQEHELTQKEAMVVKALLEAKGDVVSRDDLLETVWGYEVYPSTRTIDTLLQRLRKKFERDPDAPVYFITVRGVGYRFLTEGNES</sequence>
<dbReference type="Pfam" id="PF00072">
    <property type="entry name" value="Response_reg"/>
    <property type="match status" value="1"/>
</dbReference>
<dbReference type="GO" id="GO:0005829">
    <property type="term" value="C:cytosol"/>
    <property type="evidence" value="ECO:0007669"/>
    <property type="project" value="TreeGrafter"/>
</dbReference>
<reference evidence="10" key="1">
    <citation type="submission" date="2020-04" db="EMBL/GenBank/DDBJ databases">
        <authorList>
            <person name="Zhang T."/>
        </authorList>
    </citation>
    <scope>NUCLEOTIDE SEQUENCE</scope>
    <source>
        <strain evidence="10">HKST-UBA02</strain>
    </source>
</reference>
<dbReference type="PROSITE" id="PS51755">
    <property type="entry name" value="OMPR_PHOB"/>
    <property type="match status" value="1"/>
</dbReference>
<dbReference type="PANTHER" id="PTHR48111:SF21">
    <property type="entry name" value="DNA-BINDING DUAL MASTER TRANSCRIPTIONAL REGULATOR RPAA"/>
    <property type="match status" value="1"/>
</dbReference>
<dbReference type="EMBL" id="JAGQHS010000021">
    <property type="protein sequence ID" value="MCA9755364.1"/>
    <property type="molecule type" value="Genomic_DNA"/>
</dbReference>
<evidence type="ECO:0000256" key="4">
    <source>
        <dbReference type="ARBA" id="ARBA00023125"/>
    </source>
</evidence>
<feature type="domain" description="Response regulatory" evidence="8">
    <location>
        <begin position="17"/>
        <end position="131"/>
    </location>
</feature>
<dbReference type="FunFam" id="3.40.50.2300:FF:000001">
    <property type="entry name" value="DNA-binding response regulator PhoB"/>
    <property type="match status" value="1"/>
</dbReference>
<accession>A0A956NA20</accession>
<dbReference type="InterPro" id="IPR036388">
    <property type="entry name" value="WH-like_DNA-bd_sf"/>
</dbReference>
<evidence type="ECO:0000256" key="3">
    <source>
        <dbReference type="ARBA" id="ARBA00023015"/>
    </source>
</evidence>
<dbReference type="Pfam" id="PF00486">
    <property type="entry name" value="Trans_reg_C"/>
    <property type="match status" value="1"/>
</dbReference>
<protein>
    <submittedName>
        <fullName evidence="10">Response regulator transcription factor</fullName>
    </submittedName>
</protein>
<feature type="DNA-binding region" description="OmpR/PhoB-type" evidence="7">
    <location>
        <begin position="144"/>
        <end position="244"/>
    </location>
</feature>
<dbReference type="InterPro" id="IPR039420">
    <property type="entry name" value="WalR-like"/>
</dbReference>
<dbReference type="SMART" id="SM00862">
    <property type="entry name" value="Trans_reg_C"/>
    <property type="match status" value="1"/>
</dbReference>
<evidence type="ECO:0000259" key="8">
    <source>
        <dbReference type="PROSITE" id="PS50110"/>
    </source>
</evidence>
<gene>
    <name evidence="10" type="ORF">KDA27_06135</name>
</gene>
<dbReference type="InterPro" id="IPR001789">
    <property type="entry name" value="Sig_transdc_resp-reg_receiver"/>
</dbReference>
<keyword evidence="3" id="KW-0805">Transcription regulation</keyword>
<dbReference type="SMART" id="SM00448">
    <property type="entry name" value="REC"/>
    <property type="match status" value="1"/>
</dbReference>
<dbReference type="PROSITE" id="PS50110">
    <property type="entry name" value="RESPONSE_REGULATORY"/>
    <property type="match status" value="1"/>
</dbReference>
<name>A0A956NA20_UNCEI</name>
<dbReference type="GO" id="GO:0032993">
    <property type="term" value="C:protein-DNA complex"/>
    <property type="evidence" value="ECO:0007669"/>
    <property type="project" value="TreeGrafter"/>
</dbReference>
<dbReference type="InterPro" id="IPR011006">
    <property type="entry name" value="CheY-like_superfamily"/>
</dbReference>
<dbReference type="SUPFAM" id="SSF52172">
    <property type="entry name" value="CheY-like"/>
    <property type="match status" value="1"/>
</dbReference>
<keyword evidence="1 6" id="KW-0597">Phosphoprotein</keyword>
<dbReference type="AlphaFoldDB" id="A0A956NA20"/>
<comment type="caution">
    <text evidence="10">The sequence shown here is derived from an EMBL/GenBank/DDBJ whole genome shotgun (WGS) entry which is preliminary data.</text>
</comment>
<keyword evidence="4 7" id="KW-0238">DNA-binding</keyword>
<evidence type="ECO:0000259" key="9">
    <source>
        <dbReference type="PROSITE" id="PS51755"/>
    </source>
</evidence>
<evidence type="ECO:0000256" key="2">
    <source>
        <dbReference type="ARBA" id="ARBA00023012"/>
    </source>
</evidence>
<keyword evidence="5" id="KW-0804">Transcription</keyword>
<dbReference type="GO" id="GO:0000156">
    <property type="term" value="F:phosphorelay response regulator activity"/>
    <property type="evidence" value="ECO:0007669"/>
    <property type="project" value="TreeGrafter"/>
</dbReference>
<dbReference type="Gene3D" id="6.10.250.690">
    <property type="match status" value="1"/>
</dbReference>
<dbReference type="GO" id="GO:0000976">
    <property type="term" value="F:transcription cis-regulatory region binding"/>
    <property type="evidence" value="ECO:0007669"/>
    <property type="project" value="TreeGrafter"/>
</dbReference>
<proteinExistence type="predicted"/>
<evidence type="ECO:0000313" key="11">
    <source>
        <dbReference type="Proteomes" id="UP000739538"/>
    </source>
</evidence>
<evidence type="ECO:0000256" key="6">
    <source>
        <dbReference type="PROSITE-ProRule" id="PRU00169"/>
    </source>
</evidence>
<dbReference type="PANTHER" id="PTHR48111">
    <property type="entry name" value="REGULATOR OF RPOS"/>
    <property type="match status" value="1"/>
</dbReference>
<feature type="modified residue" description="4-aspartylphosphate" evidence="6">
    <location>
        <position position="66"/>
    </location>
</feature>
<dbReference type="InterPro" id="IPR001867">
    <property type="entry name" value="OmpR/PhoB-type_DNA-bd"/>
</dbReference>
<dbReference type="Gene3D" id="1.10.10.10">
    <property type="entry name" value="Winged helix-like DNA-binding domain superfamily/Winged helix DNA-binding domain"/>
    <property type="match status" value="1"/>
</dbReference>
<evidence type="ECO:0000256" key="7">
    <source>
        <dbReference type="PROSITE-ProRule" id="PRU01091"/>
    </source>
</evidence>
<evidence type="ECO:0000256" key="1">
    <source>
        <dbReference type="ARBA" id="ARBA00022553"/>
    </source>
</evidence>
<dbReference type="Gene3D" id="3.40.50.2300">
    <property type="match status" value="1"/>
</dbReference>